<reference evidence="2" key="1">
    <citation type="journal article" date="2021" name="Nat. Commun.">
        <title>Genetic determinants of endophytism in the Arabidopsis root mycobiome.</title>
        <authorList>
            <person name="Mesny F."/>
            <person name="Miyauchi S."/>
            <person name="Thiergart T."/>
            <person name="Pickel B."/>
            <person name="Atanasova L."/>
            <person name="Karlsson M."/>
            <person name="Huettel B."/>
            <person name="Barry K.W."/>
            <person name="Haridas S."/>
            <person name="Chen C."/>
            <person name="Bauer D."/>
            <person name="Andreopoulos W."/>
            <person name="Pangilinan J."/>
            <person name="LaButti K."/>
            <person name="Riley R."/>
            <person name="Lipzen A."/>
            <person name="Clum A."/>
            <person name="Drula E."/>
            <person name="Henrissat B."/>
            <person name="Kohler A."/>
            <person name="Grigoriev I.V."/>
            <person name="Martin F.M."/>
            <person name="Hacquard S."/>
        </authorList>
    </citation>
    <scope>NUCLEOTIDE SEQUENCE</scope>
    <source>
        <strain evidence="2">MPI-CAGE-AT-0023</strain>
    </source>
</reference>
<comment type="caution">
    <text evidence="2">The sequence shown here is derived from an EMBL/GenBank/DDBJ whole genome shotgun (WGS) entry which is preliminary data.</text>
</comment>
<name>A0A9P9H512_FUSRE</name>
<evidence type="ECO:0000313" key="2">
    <source>
        <dbReference type="EMBL" id="KAH7249952.1"/>
    </source>
</evidence>
<evidence type="ECO:0000256" key="1">
    <source>
        <dbReference type="SAM" id="MobiDB-lite"/>
    </source>
</evidence>
<protein>
    <submittedName>
        <fullName evidence="2">Uncharacterized protein</fullName>
    </submittedName>
</protein>
<dbReference type="GeneID" id="70220098"/>
<keyword evidence="3" id="KW-1185">Reference proteome</keyword>
<dbReference type="AlphaFoldDB" id="A0A9P9H512"/>
<gene>
    <name evidence="2" type="ORF">BKA55DRAFT_539525</name>
</gene>
<sequence length="246" mass="29226">MSCGIAIIRYEQCLHKLLFKVGCAQGCKELCPPSRQKVLVVTSYLWLCEECHKREYNRELVGRYNKWAHLQRGIPLDYPPEQQSMLSLVLQSRECLDNAFRDNARAMKLEEIQWVAEWTYEYGLMLYDVTVAGKWNRRKAVRRIDQLRTLRLWDLVVIKDGLRCSKELFEEQPEETYWTISEQFAEQHYDRACEVQLPKPRRPQPPLFSEIENTPETKDSVESPDTVDYIQDDEDDDEDLMHHRHS</sequence>
<dbReference type="EMBL" id="JAGMUX010000008">
    <property type="protein sequence ID" value="KAH7249952.1"/>
    <property type="molecule type" value="Genomic_DNA"/>
</dbReference>
<proteinExistence type="predicted"/>
<evidence type="ECO:0000313" key="3">
    <source>
        <dbReference type="Proteomes" id="UP000720189"/>
    </source>
</evidence>
<dbReference type="RefSeq" id="XP_046049271.1">
    <property type="nucleotide sequence ID" value="XM_046190144.1"/>
</dbReference>
<feature type="compositionally biased region" description="Acidic residues" evidence="1">
    <location>
        <begin position="230"/>
        <end position="239"/>
    </location>
</feature>
<dbReference type="Proteomes" id="UP000720189">
    <property type="component" value="Unassembled WGS sequence"/>
</dbReference>
<organism evidence="2 3">
    <name type="scientific">Fusarium redolens</name>
    <dbReference type="NCBI Taxonomy" id="48865"/>
    <lineage>
        <taxon>Eukaryota</taxon>
        <taxon>Fungi</taxon>
        <taxon>Dikarya</taxon>
        <taxon>Ascomycota</taxon>
        <taxon>Pezizomycotina</taxon>
        <taxon>Sordariomycetes</taxon>
        <taxon>Hypocreomycetidae</taxon>
        <taxon>Hypocreales</taxon>
        <taxon>Nectriaceae</taxon>
        <taxon>Fusarium</taxon>
        <taxon>Fusarium redolens species complex</taxon>
    </lineage>
</organism>
<dbReference type="OrthoDB" id="5154063at2759"/>
<feature type="region of interest" description="Disordered" evidence="1">
    <location>
        <begin position="198"/>
        <end position="246"/>
    </location>
</feature>
<accession>A0A9P9H512</accession>